<name>A0A3M6TN79_POCDA</name>
<dbReference type="OrthoDB" id="5954249at2759"/>
<dbReference type="AlphaFoldDB" id="A0A3M6TN79"/>
<accession>A0A3M6TN79</accession>
<dbReference type="Proteomes" id="UP000275408">
    <property type="component" value="Unassembled WGS sequence"/>
</dbReference>
<gene>
    <name evidence="1" type="ORF">pdam_00005107</name>
</gene>
<sequence>MSRTTGGAWRKLVSFYSKSEKPSSALEYVIKRDWLCSRSAEEWLCDNRGRGHIYLIDHDVLVQTMSLLIDFSENILNIWVFKSPLSDWQRTQLFLNHQFVVIKTKNWWWSIEKNSEVILIQRSKHFKGYGGVLDCANNNKRKTPLLRVSSDVGQKTMKDLLEFLHEEDELNKTYFWNVNNCKHFAKKIYDEFAKRTLHDTTLGCDLRGNKKTMEVSECVWHGRLLKKRFGVHQMLFDSLK</sequence>
<protein>
    <submittedName>
        <fullName evidence="1">Uncharacterized protein</fullName>
    </submittedName>
</protein>
<evidence type="ECO:0000313" key="2">
    <source>
        <dbReference type="Proteomes" id="UP000275408"/>
    </source>
</evidence>
<proteinExistence type="predicted"/>
<reference evidence="1 2" key="1">
    <citation type="journal article" date="2018" name="Sci. Rep.">
        <title>Comparative analysis of the Pocillopora damicornis genome highlights role of immune system in coral evolution.</title>
        <authorList>
            <person name="Cunning R."/>
            <person name="Bay R.A."/>
            <person name="Gillette P."/>
            <person name="Baker A.C."/>
            <person name="Traylor-Knowles N."/>
        </authorList>
    </citation>
    <scope>NUCLEOTIDE SEQUENCE [LARGE SCALE GENOMIC DNA]</scope>
    <source>
        <strain evidence="1">RSMAS</strain>
        <tissue evidence="1">Whole animal</tissue>
    </source>
</reference>
<comment type="caution">
    <text evidence="1">The sequence shown here is derived from an EMBL/GenBank/DDBJ whole genome shotgun (WGS) entry which is preliminary data.</text>
</comment>
<evidence type="ECO:0000313" key="1">
    <source>
        <dbReference type="EMBL" id="RMX42826.1"/>
    </source>
</evidence>
<organism evidence="1 2">
    <name type="scientific">Pocillopora damicornis</name>
    <name type="common">Cauliflower coral</name>
    <name type="synonym">Millepora damicornis</name>
    <dbReference type="NCBI Taxonomy" id="46731"/>
    <lineage>
        <taxon>Eukaryota</taxon>
        <taxon>Metazoa</taxon>
        <taxon>Cnidaria</taxon>
        <taxon>Anthozoa</taxon>
        <taxon>Hexacorallia</taxon>
        <taxon>Scleractinia</taxon>
        <taxon>Astrocoeniina</taxon>
        <taxon>Pocilloporidae</taxon>
        <taxon>Pocillopora</taxon>
    </lineage>
</organism>
<dbReference type="EMBL" id="RCHS01003253">
    <property type="protein sequence ID" value="RMX42826.1"/>
    <property type="molecule type" value="Genomic_DNA"/>
</dbReference>
<keyword evidence="2" id="KW-1185">Reference proteome</keyword>